<feature type="active site" description="Proton donor/acceptor" evidence="1">
    <location>
        <position position="95"/>
    </location>
</feature>
<comment type="caution">
    <text evidence="3">The sequence shown here is derived from an EMBL/GenBank/DDBJ whole genome shotgun (WGS) entry which is preliminary data.</text>
</comment>
<dbReference type="Gene3D" id="3.40.50.1240">
    <property type="entry name" value="Phosphoglycerate mutase-like"/>
    <property type="match status" value="1"/>
</dbReference>
<gene>
    <name evidence="3" type="ORF">LCY76_15495</name>
</gene>
<dbReference type="AlphaFoldDB" id="A0A9X2BG55"/>
<name>A0A9X2BG55_9BACL</name>
<proteinExistence type="predicted"/>
<feature type="active site" description="Tele-phosphohistidine intermediate" evidence="1">
    <location>
        <position position="22"/>
    </location>
</feature>
<dbReference type="GO" id="GO:0005737">
    <property type="term" value="C:cytoplasm"/>
    <property type="evidence" value="ECO:0007669"/>
    <property type="project" value="TreeGrafter"/>
</dbReference>
<dbReference type="CDD" id="cd07067">
    <property type="entry name" value="HP_PGM_like"/>
    <property type="match status" value="1"/>
</dbReference>
<dbReference type="InterPro" id="IPR050275">
    <property type="entry name" value="PGM_Phosphatase"/>
</dbReference>
<organism evidence="3 4">
    <name type="scientific">Fictibacillus marinisediminis</name>
    <dbReference type="NCBI Taxonomy" id="2878389"/>
    <lineage>
        <taxon>Bacteria</taxon>
        <taxon>Bacillati</taxon>
        <taxon>Bacillota</taxon>
        <taxon>Bacilli</taxon>
        <taxon>Bacillales</taxon>
        <taxon>Fictibacillaceae</taxon>
        <taxon>Fictibacillus</taxon>
    </lineage>
</organism>
<sequence length="207" mass="23800">MNDAKYERNEWTLVTTIAFVRHGVTDWNAERRIQGIMDIPLNEEGRAQAAALAKRFEKEHWDMVFTSQLARARETGSIIGEVLGFPIHTDKRIREVNFGRLEGTDEQVRIKRWGADWSTLEHGKEKKEQVLKRGNEFLDELTQHQQGKKIIVVSHGAFIGTMLKGLLESDEYDVSLVNTSVSILHHVERQWACSLFNCDVHLKQPHG</sequence>
<dbReference type="GO" id="GO:0016791">
    <property type="term" value="F:phosphatase activity"/>
    <property type="evidence" value="ECO:0007669"/>
    <property type="project" value="TreeGrafter"/>
</dbReference>
<feature type="binding site" evidence="2">
    <location>
        <position position="71"/>
    </location>
    <ligand>
        <name>substrate</name>
    </ligand>
</feature>
<evidence type="ECO:0000313" key="4">
    <source>
        <dbReference type="Proteomes" id="UP001139011"/>
    </source>
</evidence>
<dbReference type="EMBL" id="JAIWJX010000002">
    <property type="protein sequence ID" value="MCK6257982.1"/>
    <property type="molecule type" value="Genomic_DNA"/>
</dbReference>
<feature type="binding site" evidence="2">
    <location>
        <begin position="21"/>
        <end position="28"/>
    </location>
    <ligand>
        <name>substrate</name>
    </ligand>
</feature>
<reference evidence="3" key="1">
    <citation type="submission" date="2021-09" db="EMBL/GenBank/DDBJ databases">
        <title>Genome analysis of Fictibacillus sp. KIGAM418 isolated from marine sediment.</title>
        <authorList>
            <person name="Seo M.-J."/>
            <person name="Cho E.-S."/>
            <person name="Hwang C.Y."/>
        </authorList>
    </citation>
    <scope>NUCLEOTIDE SEQUENCE</scope>
    <source>
        <strain evidence="3">KIGAM418</strain>
    </source>
</reference>
<dbReference type="Proteomes" id="UP001139011">
    <property type="component" value="Unassembled WGS sequence"/>
</dbReference>
<dbReference type="SMART" id="SM00855">
    <property type="entry name" value="PGAM"/>
    <property type="match status" value="1"/>
</dbReference>
<dbReference type="InterPro" id="IPR029033">
    <property type="entry name" value="His_PPase_superfam"/>
</dbReference>
<evidence type="ECO:0000313" key="3">
    <source>
        <dbReference type="EMBL" id="MCK6257982.1"/>
    </source>
</evidence>
<dbReference type="SUPFAM" id="SSF53254">
    <property type="entry name" value="Phosphoglycerate mutase-like"/>
    <property type="match status" value="1"/>
</dbReference>
<protein>
    <submittedName>
        <fullName evidence="3">Histidine phosphatase family protein</fullName>
    </submittedName>
</protein>
<dbReference type="RefSeq" id="WP_248253354.1">
    <property type="nucleotide sequence ID" value="NZ_JAIWJX010000002.1"/>
</dbReference>
<evidence type="ECO:0000256" key="2">
    <source>
        <dbReference type="PIRSR" id="PIRSR613078-2"/>
    </source>
</evidence>
<keyword evidence="4" id="KW-1185">Reference proteome</keyword>
<evidence type="ECO:0000256" key="1">
    <source>
        <dbReference type="PIRSR" id="PIRSR613078-1"/>
    </source>
</evidence>
<dbReference type="PANTHER" id="PTHR48100">
    <property type="entry name" value="BROAD-SPECIFICITY PHOSPHATASE YOR283W-RELATED"/>
    <property type="match status" value="1"/>
</dbReference>
<dbReference type="Pfam" id="PF00300">
    <property type="entry name" value="His_Phos_1"/>
    <property type="match status" value="1"/>
</dbReference>
<dbReference type="InterPro" id="IPR013078">
    <property type="entry name" value="His_Pase_superF_clade-1"/>
</dbReference>
<dbReference type="PANTHER" id="PTHR48100:SF1">
    <property type="entry name" value="HISTIDINE PHOSPHATASE FAMILY PROTEIN-RELATED"/>
    <property type="match status" value="1"/>
</dbReference>
<accession>A0A9X2BG55</accession>